<keyword evidence="3" id="KW-1185">Reference proteome</keyword>
<evidence type="ECO:0000256" key="1">
    <source>
        <dbReference type="SAM" id="MobiDB-lite"/>
    </source>
</evidence>
<accession>X7E9V3</accession>
<dbReference type="EMBL" id="JALZ01000066">
    <property type="protein sequence ID" value="ETX11966.1"/>
    <property type="molecule type" value="Genomic_DNA"/>
</dbReference>
<protein>
    <submittedName>
        <fullName evidence="2">Uncharacterized protein</fullName>
    </submittedName>
</protein>
<name>X7E9V3_9RHOB</name>
<feature type="compositionally biased region" description="Low complexity" evidence="1">
    <location>
        <begin position="46"/>
        <end position="61"/>
    </location>
</feature>
<gene>
    <name evidence="2" type="ORF">OCH239_18870</name>
</gene>
<dbReference type="Proteomes" id="UP000022447">
    <property type="component" value="Unassembled WGS sequence"/>
</dbReference>
<proteinExistence type="predicted"/>
<organism evidence="2 3">
    <name type="scientific">Roseivivax halodurans JCM 10272</name>
    <dbReference type="NCBI Taxonomy" id="1449350"/>
    <lineage>
        <taxon>Bacteria</taxon>
        <taxon>Pseudomonadati</taxon>
        <taxon>Pseudomonadota</taxon>
        <taxon>Alphaproteobacteria</taxon>
        <taxon>Rhodobacterales</taxon>
        <taxon>Roseobacteraceae</taxon>
        <taxon>Roseivivax</taxon>
    </lineage>
</organism>
<sequence>MAVIRIGTDQDGPDPGCRRGAADLDAGRAFRRVIADHAAALDEEGAAGPAADQQAGAIRKP</sequence>
<evidence type="ECO:0000313" key="2">
    <source>
        <dbReference type="EMBL" id="ETX11966.1"/>
    </source>
</evidence>
<comment type="caution">
    <text evidence="2">The sequence shown here is derived from an EMBL/GenBank/DDBJ whole genome shotgun (WGS) entry which is preliminary data.</text>
</comment>
<reference evidence="2 3" key="1">
    <citation type="submission" date="2014-01" db="EMBL/GenBank/DDBJ databases">
        <title>Roseivivax halodurans JCM 10272 Genome Sequencing.</title>
        <authorList>
            <person name="Lai Q."/>
            <person name="Li G."/>
            <person name="Shao Z."/>
        </authorList>
    </citation>
    <scope>NUCLEOTIDE SEQUENCE [LARGE SCALE GENOMIC DNA]</scope>
    <source>
        <strain evidence="2 3">JCM 10272</strain>
    </source>
</reference>
<feature type="region of interest" description="Disordered" evidence="1">
    <location>
        <begin position="41"/>
        <end position="61"/>
    </location>
</feature>
<dbReference type="AlphaFoldDB" id="X7E9V3"/>
<evidence type="ECO:0000313" key="3">
    <source>
        <dbReference type="Proteomes" id="UP000022447"/>
    </source>
</evidence>